<feature type="active site" evidence="4">
    <location>
        <position position="47"/>
    </location>
</feature>
<keyword evidence="4" id="KW-0145">Chemotaxis</keyword>
<dbReference type="EC" id="3.1.1.61" evidence="2"/>
<dbReference type="CDD" id="cd16433">
    <property type="entry name" value="CheB"/>
    <property type="match status" value="1"/>
</dbReference>
<sequence>MNTVKSAEKQSIEAVVIGASAGGVQALLTLFSGLPADFRLPIVVVLHLPEDRDSKLAEIFQHRLPIPVREAADKERIAPGTLYFAGPGYHLSVERDRTFSLSGEEPVHYSRPSIDVLMESAADAYGARLAGILLTGANIDGAAGLAKIGEQGGLTVVQDPAQAQARTMPEAAIRKRQPHLILTLDGIRSLLLQLDTSSCPTPTPPPNS</sequence>
<dbReference type="InterPro" id="IPR035909">
    <property type="entry name" value="CheB_C"/>
</dbReference>
<dbReference type="InterPro" id="IPR000673">
    <property type="entry name" value="Sig_transdc_resp-reg_Me-estase"/>
</dbReference>
<evidence type="ECO:0000256" key="3">
    <source>
        <dbReference type="ARBA" id="ARBA00048267"/>
    </source>
</evidence>
<evidence type="ECO:0000259" key="5">
    <source>
        <dbReference type="PROSITE" id="PS50122"/>
    </source>
</evidence>
<dbReference type="PANTHER" id="PTHR42872">
    <property type="entry name" value="PROTEIN-GLUTAMATE METHYLESTERASE/PROTEIN-GLUTAMINE GLUTAMINASE"/>
    <property type="match status" value="1"/>
</dbReference>
<dbReference type="RefSeq" id="WP_349277809.1">
    <property type="nucleotide sequence ID" value="NZ_CBCSCU010000003.1"/>
</dbReference>
<dbReference type="PROSITE" id="PS50122">
    <property type="entry name" value="CHEB"/>
    <property type="match status" value="1"/>
</dbReference>
<accession>A0AAU7LQK2</accession>
<evidence type="ECO:0000256" key="4">
    <source>
        <dbReference type="PROSITE-ProRule" id="PRU00050"/>
    </source>
</evidence>
<feature type="active site" evidence="4">
    <location>
        <position position="20"/>
    </location>
</feature>
<dbReference type="GO" id="GO:0006935">
    <property type="term" value="P:chemotaxis"/>
    <property type="evidence" value="ECO:0007669"/>
    <property type="project" value="UniProtKB-UniRule"/>
</dbReference>
<reference evidence="6" key="1">
    <citation type="submission" date="2024-05" db="EMBL/GenBank/DDBJ databases">
        <authorList>
            <person name="Bunk B."/>
            <person name="Swiderski J."/>
            <person name="Sproer C."/>
            <person name="Thiel V."/>
        </authorList>
    </citation>
    <scope>NUCLEOTIDE SEQUENCE</scope>
    <source>
        <strain evidence="6">DSM 17735</strain>
    </source>
</reference>
<feature type="domain" description="CheB-type methylesterase" evidence="5">
    <location>
        <begin position="8"/>
        <end position="193"/>
    </location>
</feature>
<dbReference type="GO" id="GO:0005737">
    <property type="term" value="C:cytoplasm"/>
    <property type="evidence" value="ECO:0007669"/>
    <property type="project" value="InterPro"/>
</dbReference>
<dbReference type="Pfam" id="PF01339">
    <property type="entry name" value="CheB_methylest"/>
    <property type="match status" value="1"/>
</dbReference>
<dbReference type="Gene3D" id="3.40.50.180">
    <property type="entry name" value="Methylesterase CheB, C-terminal domain"/>
    <property type="match status" value="1"/>
</dbReference>
<evidence type="ECO:0000256" key="2">
    <source>
        <dbReference type="ARBA" id="ARBA00039140"/>
    </source>
</evidence>
<dbReference type="EMBL" id="CP157675">
    <property type="protein sequence ID" value="XBP69298.1"/>
    <property type="molecule type" value="Genomic_DNA"/>
</dbReference>
<organism evidence="6">
    <name type="scientific">Polaromonas hydrogenivorans</name>
    <dbReference type="NCBI Taxonomy" id="335476"/>
    <lineage>
        <taxon>Bacteria</taxon>
        <taxon>Pseudomonadati</taxon>
        <taxon>Pseudomonadota</taxon>
        <taxon>Betaproteobacteria</taxon>
        <taxon>Burkholderiales</taxon>
        <taxon>Comamonadaceae</taxon>
        <taxon>Polaromonas</taxon>
    </lineage>
</organism>
<dbReference type="AlphaFoldDB" id="A0AAU7LQK2"/>
<name>A0AAU7LQK2_9BURK</name>
<dbReference type="GO" id="GO:0000156">
    <property type="term" value="F:phosphorelay response regulator activity"/>
    <property type="evidence" value="ECO:0007669"/>
    <property type="project" value="InterPro"/>
</dbReference>
<protein>
    <recommendedName>
        <fullName evidence="2">protein-glutamate methylesterase</fullName>
        <ecNumber evidence="2">3.1.1.61</ecNumber>
    </recommendedName>
</protein>
<evidence type="ECO:0000256" key="1">
    <source>
        <dbReference type="ARBA" id="ARBA00022801"/>
    </source>
</evidence>
<dbReference type="SUPFAM" id="SSF52738">
    <property type="entry name" value="Methylesterase CheB, C-terminal domain"/>
    <property type="match status" value="1"/>
</dbReference>
<dbReference type="PANTHER" id="PTHR42872:SF6">
    <property type="entry name" value="PROTEIN-GLUTAMATE METHYLESTERASE_PROTEIN-GLUTAMINE GLUTAMINASE"/>
    <property type="match status" value="1"/>
</dbReference>
<comment type="catalytic activity">
    <reaction evidence="3">
        <text>[protein]-L-glutamate 5-O-methyl ester + H2O = L-glutamyl-[protein] + methanol + H(+)</text>
        <dbReference type="Rhea" id="RHEA:23236"/>
        <dbReference type="Rhea" id="RHEA-COMP:10208"/>
        <dbReference type="Rhea" id="RHEA-COMP:10311"/>
        <dbReference type="ChEBI" id="CHEBI:15377"/>
        <dbReference type="ChEBI" id="CHEBI:15378"/>
        <dbReference type="ChEBI" id="CHEBI:17790"/>
        <dbReference type="ChEBI" id="CHEBI:29973"/>
        <dbReference type="ChEBI" id="CHEBI:82795"/>
        <dbReference type="EC" id="3.1.1.61"/>
    </reaction>
</comment>
<evidence type="ECO:0000313" key="6">
    <source>
        <dbReference type="EMBL" id="XBP69298.1"/>
    </source>
</evidence>
<dbReference type="GO" id="GO:0008984">
    <property type="term" value="F:protein-glutamate methylesterase activity"/>
    <property type="evidence" value="ECO:0007669"/>
    <property type="project" value="UniProtKB-EC"/>
</dbReference>
<feature type="active site" evidence="4">
    <location>
        <position position="140"/>
    </location>
</feature>
<keyword evidence="1 4" id="KW-0378">Hydrolase</keyword>
<proteinExistence type="predicted"/>
<gene>
    <name evidence="6" type="ORF">ABLV49_15545</name>
</gene>